<reference evidence="1 2" key="1">
    <citation type="submission" date="2013-11" db="EMBL/GenBank/DDBJ databases">
        <title>Genome sequencing of Stegodyphus mimosarum.</title>
        <authorList>
            <person name="Bechsgaard J."/>
        </authorList>
    </citation>
    <scope>NUCLEOTIDE SEQUENCE [LARGE SCALE GENOMIC DNA]</scope>
</reference>
<evidence type="ECO:0000313" key="2">
    <source>
        <dbReference type="Proteomes" id="UP000054359"/>
    </source>
</evidence>
<feature type="non-terminal residue" evidence="1">
    <location>
        <position position="505"/>
    </location>
</feature>
<gene>
    <name evidence="1" type="ORF">X975_01071</name>
</gene>
<dbReference type="AlphaFoldDB" id="A0A087TH10"/>
<proteinExistence type="predicted"/>
<dbReference type="GO" id="GO:0005765">
    <property type="term" value="C:lysosomal membrane"/>
    <property type="evidence" value="ECO:0007669"/>
    <property type="project" value="TreeGrafter"/>
</dbReference>
<dbReference type="InterPro" id="IPR017218">
    <property type="entry name" value="BLOC-2_complex_Hps6_subunit"/>
</dbReference>
<dbReference type="OrthoDB" id="6411529at2759"/>
<protein>
    <submittedName>
        <fullName evidence="1">Uncharacterized protein</fullName>
    </submittedName>
</protein>
<keyword evidence="2" id="KW-1185">Reference proteome</keyword>
<organism evidence="1 2">
    <name type="scientific">Stegodyphus mimosarum</name>
    <name type="common">African social velvet spider</name>
    <dbReference type="NCBI Taxonomy" id="407821"/>
    <lineage>
        <taxon>Eukaryota</taxon>
        <taxon>Metazoa</taxon>
        <taxon>Ecdysozoa</taxon>
        <taxon>Arthropoda</taxon>
        <taxon>Chelicerata</taxon>
        <taxon>Arachnida</taxon>
        <taxon>Araneae</taxon>
        <taxon>Araneomorphae</taxon>
        <taxon>Entelegynae</taxon>
        <taxon>Eresoidea</taxon>
        <taxon>Eresidae</taxon>
        <taxon>Stegodyphus</taxon>
    </lineage>
</organism>
<name>A0A087TH10_STEMI</name>
<dbReference type="PANTHER" id="PTHR14696">
    <property type="entry name" value="HERMANSKY-PUDLAK SYNDROME 6 PROTEIN"/>
    <property type="match status" value="1"/>
</dbReference>
<dbReference type="PANTHER" id="PTHR14696:SF2">
    <property type="entry name" value="BLOC-2 COMPLEX MEMBER HPS6"/>
    <property type="match status" value="1"/>
</dbReference>
<dbReference type="EMBL" id="KK115199">
    <property type="protein sequence ID" value="KFM64399.1"/>
    <property type="molecule type" value="Genomic_DNA"/>
</dbReference>
<dbReference type="OMA" id="IRDNICI"/>
<sequence>MFKIEDCFKSCGIFNELLVKRFEENFDPQDSSRLWITPGHIVFTTNNTKIHTCDARPYDFSTSPSEADTDELLTTVSPVLDIFFDTESTSTRMFIVLINGDVQIFEYRIILFEWARIGYFNVNIVSPNSNNNHHVVLTKALVSQQHNMIYWSEKTGNGDTCYDLHKREIPLNGVREITQSAIGIPQKLLKNCPKFELVEIRDNICIIPHLPNSINLYIILSTRSHIWLFHIDGKLLWRGIVIDSAADFISLCTKTLGLWNQSGAVRVCKILDSVKNFAYFLHNDKLLAVAPNGEIRSKITLNITAGNFEEYFIMQNTLFVFSDDVKNLFVYSIKSGQVLQAFDLTQYSPVTGIWYHSSCIPSIGFYSRNTIYKLNYKSLSSLLISEPPCLVNELNLLKQEHFHLFSLLRDAVYHKFESCDVPALNALPDAVQSEALLLAILQSCREKGLKTDDFPVKEVNQALFSDEKKVFPKTKLKELLDPLVECYIKLEKSKMELIKPPTEDP</sequence>
<dbReference type="GO" id="GO:0031084">
    <property type="term" value="C:BLOC-2 complex"/>
    <property type="evidence" value="ECO:0007669"/>
    <property type="project" value="TreeGrafter"/>
</dbReference>
<dbReference type="GO" id="GO:0072657">
    <property type="term" value="P:protein localization to membrane"/>
    <property type="evidence" value="ECO:0007669"/>
    <property type="project" value="TreeGrafter"/>
</dbReference>
<evidence type="ECO:0000313" key="1">
    <source>
        <dbReference type="EMBL" id="KFM64399.1"/>
    </source>
</evidence>
<dbReference type="Proteomes" id="UP000054359">
    <property type="component" value="Unassembled WGS sequence"/>
</dbReference>
<accession>A0A087TH10</accession>
<dbReference type="GO" id="GO:0032418">
    <property type="term" value="P:lysosome localization"/>
    <property type="evidence" value="ECO:0007669"/>
    <property type="project" value="TreeGrafter"/>
</dbReference>